<gene>
    <name evidence="4" type="ORF">BE15_48090</name>
</gene>
<feature type="domain" description="Ketoreductase" evidence="3">
    <location>
        <begin position="8"/>
        <end position="194"/>
    </location>
</feature>
<dbReference type="PRINTS" id="PR00080">
    <property type="entry name" value="SDRFAMILY"/>
</dbReference>
<proteinExistence type="inferred from homology"/>
<name>A0A150QWT3_SORCE</name>
<organism evidence="4 5">
    <name type="scientific">Sorangium cellulosum</name>
    <name type="common">Polyangium cellulosum</name>
    <dbReference type="NCBI Taxonomy" id="56"/>
    <lineage>
        <taxon>Bacteria</taxon>
        <taxon>Pseudomonadati</taxon>
        <taxon>Myxococcota</taxon>
        <taxon>Polyangia</taxon>
        <taxon>Polyangiales</taxon>
        <taxon>Polyangiaceae</taxon>
        <taxon>Sorangium</taxon>
    </lineage>
</organism>
<sequence>MSLLLEGKRVVVTGASRGLGRAIALACAREGAAGVGIGYRERAAEAAEVARAVEAARGGRALALGFDVADAAAAAAAIERFEAEIGPIDGWVNGAGAVAPGLLVASDVAQLRAQIETNLLGPLLCARAVLPLMMRRRRGVVLNVSSVAAVRPARGQAAYAAAKGGIEALTRALAVEYARKGVRVVCLRPGPIDTDMLGGTRALAGEEIAARVPQQRIAAPDEVAGYAAFLLSDRAAYVTGAVASVDGGYAVG</sequence>
<keyword evidence="2" id="KW-0560">Oxidoreductase</keyword>
<evidence type="ECO:0000313" key="4">
    <source>
        <dbReference type="EMBL" id="KYF72430.1"/>
    </source>
</evidence>
<accession>A0A150QWT3</accession>
<dbReference type="GO" id="GO:0016616">
    <property type="term" value="F:oxidoreductase activity, acting on the CH-OH group of donors, NAD or NADP as acceptor"/>
    <property type="evidence" value="ECO:0007669"/>
    <property type="project" value="TreeGrafter"/>
</dbReference>
<dbReference type="EMBL" id="JEMA01000264">
    <property type="protein sequence ID" value="KYF72430.1"/>
    <property type="molecule type" value="Genomic_DNA"/>
</dbReference>
<dbReference type="InterPro" id="IPR002347">
    <property type="entry name" value="SDR_fam"/>
</dbReference>
<evidence type="ECO:0000256" key="1">
    <source>
        <dbReference type="ARBA" id="ARBA00006484"/>
    </source>
</evidence>
<dbReference type="GO" id="GO:0030497">
    <property type="term" value="P:fatty acid elongation"/>
    <property type="evidence" value="ECO:0007669"/>
    <property type="project" value="TreeGrafter"/>
</dbReference>
<dbReference type="InterPro" id="IPR036291">
    <property type="entry name" value="NAD(P)-bd_dom_sf"/>
</dbReference>
<dbReference type="InterPro" id="IPR057326">
    <property type="entry name" value="KR_dom"/>
</dbReference>
<dbReference type="SUPFAM" id="SSF51735">
    <property type="entry name" value="NAD(P)-binding Rossmann-fold domains"/>
    <property type="match status" value="1"/>
</dbReference>
<evidence type="ECO:0000313" key="5">
    <source>
        <dbReference type="Proteomes" id="UP000075260"/>
    </source>
</evidence>
<protein>
    <recommendedName>
        <fullName evidence="3">Ketoreductase domain-containing protein</fullName>
    </recommendedName>
</protein>
<dbReference type="InterPro" id="IPR020904">
    <property type="entry name" value="Sc_DH/Rdtase_CS"/>
</dbReference>
<dbReference type="Gene3D" id="3.40.50.720">
    <property type="entry name" value="NAD(P)-binding Rossmann-like Domain"/>
    <property type="match status" value="1"/>
</dbReference>
<dbReference type="PROSITE" id="PS00061">
    <property type="entry name" value="ADH_SHORT"/>
    <property type="match status" value="1"/>
</dbReference>
<dbReference type="RefSeq" id="WP_061606363.1">
    <property type="nucleotide sequence ID" value="NZ_JEMA01000264.1"/>
</dbReference>
<dbReference type="FunFam" id="3.40.50.720:FF:000173">
    <property type="entry name" value="3-oxoacyl-[acyl-carrier protein] reductase"/>
    <property type="match status" value="1"/>
</dbReference>
<dbReference type="Proteomes" id="UP000075260">
    <property type="component" value="Unassembled WGS sequence"/>
</dbReference>
<dbReference type="AlphaFoldDB" id="A0A150QWT3"/>
<comment type="caution">
    <text evidence="4">The sequence shown here is derived from an EMBL/GenBank/DDBJ whole genome shotgun (WGS) entry which is preliminary data.</text>
</comment>
<dbReference type="SMART" id="SM00822">
    <property type="entry name" value="PKS_KR"/>
    <property type="match status" value="1"/>
</dbReference>
<comment type="similarity">
    <text evidence="1">Belongs to the short-chain dehydrogenases/reductases (SDR) family.</text>
</comment>
<reference evidence="4 5" key="1">
    <citation type="submission" date="2014-02" db="EMBL/GenBank/DDBJ databases">
        <title>The small core and large imbalanced accessory genome model reveals a collaborative survival strategy of Sorangium cellulosum strains in nature.</title>
        <authorList>
            <person name="Han K."/>
            <person name="Peng R."/>
            <person name="Blom J."/>
            <person name="Li Y.-Z."/>
        </authorList>
    </citation>
    <scope>NUCLEOTIDE SEQUENCE [LARGE SCALE GENOMIC DNA]</scope>
    <source>
        <strain evidence="4 5">So0008-312</strain>
    </source>
</reference>
<evidence type="ECO:0000256" key="2">
    <source>
        <dbReference type="ARBA" id="ARBA00023002"/>
    </source>
</evidence>
<dbReference type="PRINTS" id="PR00081">
    <property type="entry name" value="GDHRDH"/>
</dbReference>
<dbReference type="Pfam" id="PF13561">
    <property type="entry name" value="adh_short_C2"/>
    <property type="match status" value="1"/>
</dbReference>
<evidence type="ECO:0000259" key="3">
    <source>
        <dbReference type="SMART" id="SM00822"/>
    </source>
</evidence>
<dbReference type="PANTHER" id="PTHR42760">
    <property type="entry name" value="SHORT-CHAIN DEHYDROGENASES/REDUCTASES FAMILY MEMBER"/>
    <property type="match status" value="1"/>
</dbReference>
<dbReference type="PANTHER" id="PTHR42760:SF40">
    <property type="entry name" value="3-OXOACYL-[ACYL-CARRIER-PROTEIN] REDUCTASE, CHLOROPLASTIC"/>
    <property type="match status" value="1"/>
</dbReference>